<dbReference type="InterPro" id="IPR000182">
    <property type="entry name" value="GNAT_dom"/>
</dbReference>
<dbReference type="CDD" id="cd04301">
    <property type="entry name" value="NAT_SF"/>
    <property type="match status" value="1"/>
</dbReference>
<dbReference type="UniPathway" id="UPA00113">
    <property type="reaction ID" value="UER00529"/>
</dbReference>
<keyword evidence="2" id="KW-0808">Transferase</keyword>
<evidence type="ECO:0000313" key="2">
    <source>
        <dbReference type="EMBL" id="ORY53243.1"/>
    </source>
</evidence>
<dbReference type="Pfam" id="PF13673">
    <property type="entry name" value="Acetyltransf_10"/>
    <property type="match status" value="1"/>
</dbReference>
<sequence>MNKFVALFKRYCQQNESDEYDAIAKHFLLFPSEDTSNLNNAIGTCRTIVKIGRVVVAKEGRMKGAGTALMTAAEQEARRQGTFRVAKLLSQCVAQRFYASCGFVPEGEVVLEGGAPHIMMVKSLE</sequence>
<dbReference type="PROSITE" id="PS51186">
    <property type="entry name" value="GNAT"/>
    <property type="match status" value="1"/>
</dbReference>
<gene>
    <name evidence="2" type="ORF">BCR33DRAFT_711575</name>
</gene>
<dbReference type="SUPFAM" id="SSF55729">
    <property type="entry name" value="Acyl-CoA N-acyltransferases (Nat)"/>
    <property type="match status" value="1"/>
</dbReference>
<protein>
    <submittedName>
        <fullName evidence="2">Acyl-CoA N-acyltransferase</fullName>
    </submittedName>
</protein>
<dbReference type="Proteomes" id="UP000193642">
    <property type="component" value="Unassembled WGS sequence"/>
</dbReference>
<feature type="domain" description="N-acetyltransferase" evidence="1">
    <location>
        <begin position="1"/>
        <end position="125"/>
    </location>
</feature>
<evidence type="ECO:0000313" key="3">
    <source>
        <dbReference type="Proteomes" id="UP000193642"/>
    </source>
</evidence>
<comment type="caution">
    <text evidence="2">The sequence shown here is derived from an EMBL/GenBank/DDBJ whole genome shotgun (WGS) entry which is preliminary data.</text>
</comment>
<dbReference type="GO" id="GO:0016747">
    <property type="term" value="F:acyltransferase activity, transferring groups other than amino-acyl groups"/>
    <property type="evidence" value="ECO:0007669"/>
    <property type="project" value="InterPro"/>
</dbReference>
<evidence type="ECO:0000259" key="1">
    <source>
        <dbReference type="PROSITE" id="PS51186"/>
    </source>
</evidence>
<dbReference type="GO" id="GO:0006048">
    <property type="term" value="P:UDP-N-acetylglucosamine biosynthetic process"/>
    <property type="evidence" value="ECO:0007669"/>
    <property type="project" value="UniProtKB-UniPathway"/>
</dbReference>
<proteinExistence type="predicted"/>
<dbReference type="EMBL" id="MCGO01000002">
    <property type="protein sequence ID" value="ORY53243.1"/>
    <property type="molecule type" value="Genomic_DNA"/>
</dbReference>
<dbReference type="InterPro" id="IPR016181">
    <property type="entry name" value="Acyl_CoA_acyltransferase"/>
</dbReference>
<name>A0A1Y2D1S7_9FUNG</name>
<keyword evidence="3" id="KW-1185">Reference proteome</keyword>
<keyword evidence="2" id="KW-0012">Acyltransferase</keyword>
<organism evidence="2 3">
    <name type="scientific">Rhizoclosmatium globosum</name>
    <dbReference type="NCBI Taxonomy" id="329046"/>
    <lineage>
        <taxon>Eukaryota</taxon>
        <taxon>Fungi</taxon>
        <taxon>Fungi incertae sedis</taxon>
        <taxon>Chytridiomycota</taxon>
        <taxon>Chytridiomycota incertae sedis</taxon>
        <taxon>Chytridiomycetes</taxon>
        <taxon>Chytridiales</taxon>
        <taxon>Chytriomycetaceae</taxon>
        <taxon>Rhizoclosmatium</taxon>
    </lineage>
</organism>
<reference evidence="2 3" key="1">
    <citation type="submission" date="2016-07" db="EMBL/GenBank/DDBJ databases">
        <title>Pervasive Adenine N6-methylation of Active Genes in Fungi.</title>
        <authorList>
            <consortium name="DOE Joint Genome Institute"/>
            <person name="Mondo S.J."/>
            <person name="Dannebaum R.O."/>
            <person name="Kuo R.C."/>
            <person name="Labutti K."/>
            <person name="Haridas S."/>
            <person name="Kuo A."/>
            <person name="Salamov A."/>
            <person name="Ahrendt S.R."/>
            <person name="Lipzen A."/>
            <person name="Sullivan W."/>
            <person name="Andreopoulos W.B."/>
            <person name="Clum A."/>
            <person name="Lindquist E."/>
            <person name="Daum C."/>
            <person name="Ramamoorthy G.K."/>
            <person name="Gryganskyi A."/>
            <person name="Culley D."/>
            <person name="Magnuson J.K."/>
            <person name="James T.Y."/>
            <person name="O'Malley M.A."/>
            <person name="Stajich J.E."/>
            <person name="Spatafora J.W."/>
            <person name="Visel A."/>
            <person name="Grigoriev I.V."/>
        </authorList>
    </citation>
    <scope>NUCLEOTIDE SEQUENCE [LARGE SCALE GENOMIC DNA]</scope>
    <source>
        <strain evidence="2 3">JEL800</strain>
    </source>
</reference>
<dbReference type="Gene3D" id="3.40.630.30">
    <property type="match status" value="1"/>
</dbReference>
<dbReference type="AlphaFoldDB" id="A0A1Y2D1S7"/>
<accession>A0A1Y2D1S7</accession>
<dbReference type="OrthoDB" id="329272at2759"/>